<dbReference type="Pfam" id="PF04427">
    <property type="entry name" value="Brix"/>
    <property type="match status" value="1"/>
</dbReference>
<reference evidence="3" key="2">
    <citation type="submission" date="2023-06" db="EMBL/GenBank/DDBJ databases">
        <authorList>
            <consortium name="Lawrence Berkeley National Laboratory"/>
            <person name="Haridas S."/>
            <person name="Hensen N."/>
            <person name="Bonometti L."/>
            <person name="Westerberg I."/>
            <person name="Brannstrom I.O."/>
            <person name="Guillou S."/>
            <person name="Cros-Aarteil S."/>
            <person name="Calhoun S."/>
            <person name="Kuo A."/>
            <person name="Mondo S."/>
            <person name="Pangilinan J."/>
            <person name="Riley R."/>
            <person name="Labutti K."/>
            <person name="Andreopoulos B."/>
            <person name="Lipzen A."/>
            <person name="Chen C."/>
            <person name="Yanf M."/>
            <person name="Daum C."/>
            <person name="Ng V."/>
            <person name="Clum A."/>
            <person name="Steindorff A."/>
            <person name="Ohm R."/>
            <person name="Martin F."/>
            <person name="Silar P."/>
            <person name="Natvig D."/>
            <person name="Lalanne C."/>
            <person name="Gautier V."/>
            <person name="Ament-Velasquez S.L."/>
            <person name="Kruys A."/>
            <person name="Hutchinson M.I."/>
            <person name="Powell A.J."/>
            <person name="Barry K."/>
            <person name="Miller A.N."/>
            <person name="Grigoriev I.V."/>
            <person name="Debuchy R."/>
            <person name="Gladieux P."/>
            <person name="Thoren M.H."/>
            <person name="Johannesson H."/>
        </authorList>
    </citation>
    <scope>NUCLEOTIDE SEQUENCE</scope>
    <source>
        <strain evidence="3">CBS 118394</strain>
    </source>
</reference>
<sequence length="485" mass="54168">MAKRRSKKRTHTGANNPVTAAALNGHATTKDPKSMVIRIGAGEVGSSISQLATDVRRVMEPGTATRLKERKANRLRDYVTMCGPLGVTHLLLFSRSESGNTNLRLCIAPRGPTFHFRVEKYSLSKDVQKAQRRPRGGGKEYITPPLLVMNNFTNPNSDAKSKVPRHLESLTTTAFQSLFPPINPQKTPLNSIQRVLLLNREQTDENDEGSFVINFRHYAITQRTVGLSKPLRRLNAAEKLLHSKKGKKGALPNLGQLQDISEFMIGGENGDGYQTDGTSGSEYDTDAEVEVLDANPRKVLSQKARAAAAAAAQENGEEDGSRNDHVERRAVKMVELGPRMRLRMTKVEEGICAGKVLWHEYLSKSKEEMKELEMKWEQRRKEKEARKKLQRENVEKKRKAKAGNKKSGGGDKQGGKDEEEDDDVDMDDYDSDLYDDQEGFDSEGLAGDAEEQVNTRMEQDGDWEDEEEEIAKSKNGKRSKKALGS</sequence>
<dbReference type="AlphaFoldDB" id="A0AAE0I584"/>
<dbReference type="PROSITE" id="PS50833">
    <property type="entry name" value="BRIX"/>
    <property type="match status" value="1"/>
</dbReference>
<name>A0AAE0I584_9PEZI</name>
<dbReference type="GO" id="GO:0019843">
    <property type="term" value="F:rRNA binding"/>
    <property type="evidence" value="ECO:0007669"/>
    <property type="project" value="InterPro"/>
</dbReference>
<comment type="caution">
    <text evidence="3">The sequence shown here is derived from an EMBL/GenBank/DDBJ whole genome shotgun (WGS) entry which is preliminary data.</text>
</comment>
<dbReference type="GO" id="GO:0006364">
    <property type="term" value="P:rRNA processing"/>
    <property type="evidence" value="ECO:0007669"/>
    <property type="project" value="InterPro"/>
</dbReference>
<evidence type="ECO:0000259" key="2">
    <source>
        <dbReference type="PROSITE" id="PS50833"/>
    </source>
</evidence>
<keyword evidence="4" id="KW-1185">Reference proteome</keyword>
<accession>A0AAE0I584</accession>
<feature type="region of interest" description="Disordered" evidence="1">
    <location>
        <begin position="381"/>
        <end position="485"/>
    </location>
</feature>
<feature type="region of interest" description="Disordered" evidence="1">
    <location>
        <begin position="1"/>
        <end position="29"/>
    </location>
</feature>
<evidence type="ECO:0000256" key="1">
    <source>
        <dbReference type="SAM" id="MobiDB-lite"/>
    </source>
</evidence>
<dbReference type="GO" id="GO:0030687">
    <property type="term" value="C:preribosome, large subunit precursor"/>
    <property type="evidence" value="ECO:0007669"/>
    <property type="project" value="TreeGrafter"/>
</dbReference>
<feature type="region of interest" description="Disordered" evidence="1">
    <location>
        <begin position="309"/>
        <end position="329"/>
    </location>
</feature>
<dbReference type="PANTHER" id="PTHR12661">
    <property type="entry name" value="PETER PAN-RELATED"/>
    <property type="match status" value="1"/>
</dbReference>
<gene>
    <name evidence="3" type="ORF">B0H66DRAFT_250502</name>
</gene>
<feature type="compositionally biased region" description="Acidic residues" evidence="1">
    <location>
        <begin position="460"/>
        <end position="469"/>
    </location>
</feature>
<proteinExistence type="predicted"/>
<dbReference type="InterPro" id="IPR007109">
    <property type="entry name" value="Brix"/>
</dbReference>
<dbReference type="PANTHER" id="PTHR12661:SF5">
    <property type="entry name" value="SUPPRESSOR OF SWI4 1 HOMOLOG"/>
    <property type="match status" value="1"/>
</dbReference>
<reference evidence="3" key="1">
    <citation type="journal article" date="2023" name="Mol. Phylogenet. Evol.">
        <title>Genome-scale phylogeny and comparative genomics of the fungal order Sordariales.</title>
        <authorList>
            <person name="Hensen N."/>
            <person name="Bonometti L."/>
            <person name="Westerberg I."/>
            <person name="Brannstrom I.O."/>
            <person name="Guillou S."/>
            <person name="Cros-Aarteil S."/>
            <person name="Calhoun S."/>
            <person name="Haridas S."/>
            <person name="Kuo A."/>
            <person name="Mondo S."/>
            <person name="Pangilinan J."/>
            <person name="Riley R."/>
            <person name="LaButti K."/>
            <person name="Andreopoulos B."/>
            <person name="Lipzen A."/>
            <person name="Chen C."/>
            <person name="Yan M."/>
            <person name="Daum C."/>
            <person name="Ng V."/>
            <person name="Clum A."/>
            <person name="Steindorff A."/>
            <person name="Ohm R.A."/>
            <person name="Martin F."/>
            <person name="Silar P."/>
            <person name="Natvig D.O."/>
            <person name="Lalanne C."/>
            <person name="Gautier V."/>
            <person name="Ament-Velasquez S.L."/>
            <person name="Kruys A."/>
            <person name="Hutchinson M.I."/>
            <person name="Powell A.J."/>
            <person name="Barry K."/>
            <person name="Miller A.N."/>
            <person name="Grigoriev I.V."/>
            <person name="Debuchy R."/>
            <person name="Gladieux P."/>
            <person name="Hiltunen Thoren M."/>
            <person name="Johannesson H."/>
        </authorList>
    </citation>
    <scope>NUCLEOTIDE SEQUENCE</scope>
    <source>
        <strain evidence="3">CBS 118394</strain>
    </source>
</reference>
<feature type="compositionally biased region" description="Basic and acidic residues" evidence="1">
    <location>
        <begin position="319"/>
        <end position="329"/>
    </location>
</feature>
<dbReference type="InterPro" id="IPR045112">
    <property type="entry name" value="PPAN-like"/>
</dbReference>
<organism evidence="3 4">
    <name type="scientific">Apodospora peruviana</name>
    <dbReference type="NCBI Taxonomy" id="516989"/>
    <lineage>
        <taxon>Eukaryota</taxon>
        <taxon>Fungi</taxon>
        <taxon>Dikarya</taxon>
        <taxon>Ascomycota</taxon>
        <taxon>Pezizomycotina</taxon>
        <taxon>Sordariomycetes</taxon>
        <taxon>Sordariomycetidae</taxon>
        <taxon>Sordariales</taxon>
        <taxon>Lasiosphaeriaceae</taxon>
        <taxon>Apodospora</taxon>
    </lineage>
</organism>
<feature type="compositionally biased region" description="Basic residues" evidence="1">
    <location>
        <begin position="1"/>
        <end position="11"/>
    </location>
</feature>
<feature type="compositionally biased region" description="Basic and acidic residues" evidence="1">
    <location>
        <begin position="381"/>
        <end position="395"/>
    </location>
</feature>
<feature type="compositionally biased region" description="Acidic residues" evidence="1">
    <location>
        <begin position="417"/>
        <end position="441"/>
    </location>
</feature>
<dbReference type="SMART" id="SM00879">
    <property type="entry name" value="Brix"/>
    <property type="match status" value="1"/>
</dbReference>
<dbReference type="Proteomes" id="UP001283341">
    <property type="component" value="Unassembled WGS sequence"/>
</dbReference>
<dbReference type="GO" id="GO:0000027">
    <property type="term" value="P:ribosomal large subunit assembly"/>
    <property type="evidence" value="ECO:0007669"/>
    <property type="project" value="TreeGrafter"/>
</dbReference>
<protein>
    <submittedName>
        <fullName evidence="3">Brix domain-containing protein</fullName>
    </submittedName>
</protein>
<feature type="compositionally biased region" description="Basic residues" evidence="1">
    <location>
        <begin position="474"/>
        <end position="485"/>
    </location>
</feature>
<evidence type="ECO:0000313" key="4">
    <source>
        <dbReference type="Proteomes" id="UP001283341"/>
    </source>
</evidence>
<feature type="domain" description="Brix" evidence="2">
    <location>
        <begin position="34"/>
        <end position="353"/>
    </location>
</feature>
<evidence type="ECO:0000313" key="3">
    <source>
        <dbReference type="EMBL" id="KAK3318834.1"/>
    </source>
</evidence>
<dbReference type="EMBL" id="JAUEDM010000004">
    <property type="protein sequence ID" value="KAK3318834.1"/>
    <property type="molecule type" value="Genomic_DNA"/>
</dbReference>